<dbReference type="Proteomes" id="UP000887577">
    <property type="component" value="Unplaced"/>
</dbReference>
<evidence type="ECO:0000256" key="1">
    <source>
        <dbReference type="SAM" id="MobiDB-lite"/>
    </source>
</evidence>
<name>A0A914YSN5_9BILA</name>
<feature type="compositionally biased region" description="Low complexity" evidence="1">
    <location>
        <begin position="14"/>
        <end position="30"/>
    </location>
</feature>
<protein>
    <submittedName>
        <fullName evidence="3">Uncharacterized protein</fullName>
    </submittedName>
</protein>
<reference evidence="3" key="1">
    <citation type="submission" date="2022-11" db="UniProtKB">
        <authorList>
            <consortium name="WormBaseParasite"/>
        </authorList>
    </citation>
    <scope>IDENTIFICATION</scope>
</reference>
<evidence type="ECO:0000313" key="3">
    <source>
        <dbReference type="WBParaSite" id="PSU_v2.g3022.t1"/>
    </source>
</evidence>
<proteinExistence type="predicted"/>
<evidence type="ECO:0000313" key="2">
    <source>
        <dbReference type="Proteomes" id="UP000887577"/>
    </source>
</evidence>
<dbReference type="AlphaFoldDB" id="A0A914YSN5"/>
<accession>A0A914YSN5</accession>
<sequence length="112" mass="12473">MRIITINKHKKKSSAPLPQQQQQLPEKSQSGPQKFQYKPALTYTVQQAGKDKAIVYHRNTNQPFIKALASPAGTPQPVCLVQPPNQPQQQPPQPQQQNPPNQPGVPPSQQKL</sequence>
<keyword evidence="2" id="KW-1185">Reference proteome</keyword>
<feature type="compositionally biased region" description="Pro residues" evidence="1">
    <location>
        <begin position="84"/>
        <end position="94"/>
    </location>
</feature>
<organism evidence="2 3">
    <name type="scientific">Panagrolaimus superbus</name>
    <dbReference type="NCBI Taxonomy" id="310955"/>
    <lineage>
        <taxon>Eukaryota</taxon>
        <taxon>Metazoa</taxon>
        <taxon>Ecdysozoa</taxon>
        <taxon>Nematoda</taxon>
        <taxon>Chromadorea</taxon>
        <taxon>Rhabditida</taxon>
        <taxon>Tylenchina</taxon>
        <taxon>Panagrolaimomorpha</taxon>
        <taxon>Panagrolaimoidea</taxon>
        <taxon>Panagrolaimidae</taxon>
        <taxon>Panagrolaimus</taxon>
    </lineage>
</organism>
<feature type="region of interest" description="Disordered" evidence="1">
    <location>
        <begin position="68"/>
        <end position="112"/>
    </location>
</feature>
<dbReference type="WBParaSite" id="PSU_v2.g3022.t1">
    <property type="protein sequence ID" value="PSU_v2.g3022.t1"/>
    <property type="gene ID" value="PSU_v2.g3022"/>
</dbReference>
<feature type="region of interest" description="Disordered" evidence="1">
    <location>
        <begin position="1"/>
        <end position="34"/>
    </location>
</feature>